<feature type="compositionally biased region" description="Polar residues" evidence="1">
    <location>
        <begin position="407"/>
        <end position="419"/>
    </location>
</feature>
<feature type="region of interest" description="Disordered" evidence="1">
    <location>
        <begin position="19"/>
        <end position="73"/>
    </location>
</feature>
<keyword evidence="3" id="KW-1185">Reference proteome</keyword>
<gene>
    <name evidence="2" type="ORF">BS50DRAFT_615283</name>
</gene>
<feature type="compositionally biased region" description="Basic and acidic residues" evidence="1">
    <location>
        <begin position="117"/>
        <end position="128"/>
    </location>
</feature>
<feature type="region of interest" description="Disordered" evidence="1">
    <location>
        <begin position="94"/>
        <end position="143"/>
    </location>
</feature>
<dbReference type="OrthoDB" id="3796908at2759"/>
<dbReference type="Proteomes" id="UP000240883">
    <property type="component" value="Unassembled WGS sequence"/>
</dbReference>
<organism evidence="2 3">
    <name type="scientific">Corynespora cassiicola Philippines</name>
    <dbReference type="NCBI Taxonomy" id="1448308"/>
    <lineage>
        <taxon>Eukaryota</taxon>
        <taxon>Fungi</taxon>
        <taxon>Dikarya</taxon>
        <taxon>Ascomycota</taxon>
        <taxon>Pezizomycotina</taxon>
        <taxon>Dothideomycetes</taxon>
        <taxon>Pleosporomycetidae</taxon>
        <taxon>Pleosporales</taxon>
        <taxon>Corynesporascaceae</taxon>
        <taxon>Corynespora</taxon>
    </lineage>
</organism>
<evidence type="ECO:0000313" key="3">
    <source>
        <dbReference type="Proteomes" id="UP000240883"/>
    </source>
</evidence>
<evidence type="ECO:0000313" key="2">
    <source>
        <dbReference type="EMBL" id="PSN74382.1"/>
    </source>
</evidence>
<evidence type="ECO:0000256" key="1">
    <source>
        <dbReference type="SAM" id="MobiDB-lite"/>
    </source>
</evidence>
<protein>
    <submittedName>
        <fullName evidence="2">Uncharacterized protein</fullName>
    </submittedName>
</protein>
<dbReference type="AlphaFoldDB" id="A0A2T2P9N9"/>
<dbReference type="EMBL" id="KZ678128">
    <property type="protein sequence ID" value="PSN74382.1"/>
    <property type="molecule type" value="Genomic_DNA"/>
</dbReference>
<reference evidence="2 3" key="1">
    <citation type="journal article" date="2018" name="Front. Microbiol.">
        <title>Genome-Wide Analysis of Corynespora cassiicola Leaf Fall Disease Putative Effectors.</title>
        <authorList>
            <person name="Lopez D."/>
            <person name="Ribeiro S."/>
            <person name="Label P."/>
            <person name="Fumanal B."/>
            <person name="Venisse J.S."/>
            <person name="Kohler A."/>
            <person name="de Oliveira R.R."/>
            <person name="Labutti K."/>
            <person name="Lipzen A."/>
            <person name="Lail K."/>
            <person name="Bauer D."/>
            <person name="Ohm R.A."/>
            <person name="Barry K.W."/>
            <person name="Spatafora J."/>
            <person name="Grigoriev I.V."/>
            <person name="Martin F.M."/>
            <person name="Pujade-Renaud V."/>
        </authorList>
    </citation>
    <scope>NUCLEOTIDE SEQUENCE [LARGE SCALE GENOMIC DNA]</scope>
    <source>
        <strain evidence="2 3">Philippines</strain>
    </source>
</reference>
<feature type="compositionally biased region" description="Polar residues" evidence="1">
    <location>
        <begin position="100"/>
        <end position="109"/>
    </location>
</feature>
<feature type="region of interest" description="Disordered" evidence="1">
    <location>
        <begin position="334"/>
        <end position="365"/>
    </location>
</feature>
<feature type="compositionally biased region" description="Basic and acidic residues" evidence="1">
    <location>
        <begin position="34"/>
        <end position="46"/>
    </location>
</feature>
<proteinExistence type="predicted"/>
<sequence length="437" mass="49167">MDDASNYRLEETMGNAFNYHHENREDYAATGNLKVEEQSPQPDERIVLMTSPSPSPGDPKAATEMGGSGGDEDIDYMASSDEEPLMKQSRRRILSHTRLPESTINTRSPSPAPEPEILDHSDRTEMTARKKKAPVVSNDGQDMDPLTPYASAVPANINDPLSFKLPTYEATYFISDDGCPSAKVSLPHMVREEILLCPDHSIQEFYLITQIFMPTHEVLANPDPEPRIALLNFHTIALMVIKAYVNFEEGDQLSGQLYRSQKFKDDSSRSIVRDARNADTDQIFFTAMDTWRIGNREMVRKNYGLIRGVQEFCDIALDIIYYIKEHGLLAAKESVRKERSDKGKKRGPRKVEQAAGTTKSSKELKINELQPRKAVEQGDSKHTATKRIALQAMNVSQPRKKFKATKAQGTSKARSQSRPIQKKKSLGISVIPNKRKK</sequence>
<feature type="region of interest" description="Disordered" evidence="1">
    <location>
        <begin position="390"/>
        <end position="437"/>
    </location>
</feature>
<accession>A0A2T2P9N9</accession>
<name>A0A2T2P9N9_CORCC</name>